<keyword evidence="11" id="KW-0325">Glycoprotein</keyword>
<dbReference type="GO" id="GO:0008270">
    <property type="term" value="F:zinc ion binding"/>
    <property type="evidence" value="ECO:0007669"/>
    <property type="project" value="InterPro"/>
</dbReference>
<dbReference type="Gene3D" id="2.110.10.10">
    <property type="entry name" value="Hemopexin-like domain"/>
    <property type="match status" value="2"/>
</dbReference>
<proteinExistence type="inferred from homology"/>
<dbReference type="InterPro" id="IPR024079">
    <property type="entry name" value="MetalloPept_cat_dom_sf"/>
</dbReference>
<dbReference type="GO" id="GO:0030574">
    <property type="term" value="P:collagen catabolic process"/>
    <property type="evidence" value="ECO:0007669"/>
    <property type="project" value="TreeGrafter"/>
</dbReference>
<dbReference type="GO" id="GO:0030198">
    <property type="term" value="P:extracellular matrix organization"/>
    <property type="evidence" value="ECO:0007669"/>
    <property type="project" value="TreeGrafter"/>
</dbReference>
<evidence type="ECO:0000256" key="16">
    <source>
        <dbReference type="PROSITE-ProRule" id="PRU01011"/>
    </source>
</evidence>
<feature type="binding site" evidence="14">
    <location>
        <position position="251"/>
    </location>
    <ligand>
        <name>Ca(2+)</name>
        <dbReference type="ChEBI" id="CHEBI:29108"/>
        <label>1</label>
    </ligand>
</feature>
<keyword evidence="6" id="KW-0378">Hydrolase</keyword>
<dbReference type="InterPro" id="IPR036375">
    <property type="entry name" value="Hemopexin-like_dom_sf"/>
</dbReference>
<evidence type="ECO:0000256" key="13">
    <source>
        <dbReference type="PIRSR" id="PIRSR001191-2"/>
    </source>
</evidence>
<keyword evidence="18" id="KW-1185">Reference proteome</keyword>
<feature type="binding site" evidence="13">
    <location>
        <position position="272"/>
    </location>
    <ligand>
        <name>Zn(2+)</name>
        <dbReference type="ChEBI" id="CHEBI:29105"/>
        <label>2</label>
        <note>catalytic</note>
    </ligand>
</feature>
<feature type="binding site" evidence="14">
    <location>
        <position position="443"/>
    </location>
    <ligand>
        <name>Ca(2+)</name>
        <dbReference type="ChEBI" id="CHEBI:29108"/>
        <label>5</label>
    </ligand>
</feature>
<evidence type="ECO:0000256" key="8">
    <source>
        <dbReference type="ARBA" id="ARBA00022837"/>
    </source>
</evidence>
<evidence type="ECO:0000256" key="3">
    <source>
        <dbReference type="ARBA" id="ARBA00022723"/>
    </source>
</evidence>
<feature type="binding site" evidence="14">
    <location>
        <position position="253"/>
    </location>
    <ligand>
        <name>Ca(2+)</name>
        <dbReference type="ChEBI" id="CHEBI:29108"/>
        <label>1</label>
    </ligand>
</feature>
<evidence type="ECO:0000313" key="19">
    <source>
        <dbReference type="RefSeq" id="XP_033805920.1"/>
    </source>
</evidence>
<evidence type="ECO:0000256" key="6">
    <source>
        <dbReference type="ARBA" id="ARBA00022801"/>
    </source>
</evidence>
<keyword evidence="9" id="KW-0482">Metalloprotease</keyword>
<dbReference type="PRINTS" id="PR00138">
    <property type="entry name" value="MATRIXIN"/>
</dbReference>
<feature type="binding site" evidence="13">
    <location>
        <position position="282"/>
    </location>
    <ligand>
        <name>Zn(2+)</name>
        <dbReference type="ChEBI" id="CHEBI:29105"/>
        <label>2</label>
        <note>catalytic</note>
    </ligand>
</feature>
<dbReference type="PROSITE" id="PS51642">
    <property type="entry name" value="HEMOPEXIN_2"/>
    <property type="match status" value="4"/>
</dbReference>
<evidence type="ECO:0000256" key="11">
    <source>
        <dbReference type="ARBA" id="ARBA00023180"/>
    </source>
</evidence>
<evidence type="ECO:0000256" key="14">
    <source>
        <dbReference type="PIRSR" id="PIRSR621190-2"/>
    </source>
</evidence>
<dbReference type="SMART" id="SM00235">
    <property type="entry name" value="ZnMc"/>
    <property type="match status" value="1"/>
</dbReference>
<dbReference type="InterPro" id="IPR001818">
    <property type="entry name" value="Pept_M10_metallopeptidase"/>
</dbReference>
<dbReference type="InterPro" id="IPR021190">
    <property type="entry name" value="Pept_M10A"/>
</dbReference>
<name>A0A6P8RAQ0_GEOSA</name>
<dbReference type="OrthoDB" id="406838at2759"/>
<feature type="repeat" description="Hemopexin" evidence="16">
    <location>
        <begin position="319"/>
        <end position="378"/>
    </location>
</feature>
<evidence type="ECO:0000256" key="9">
    <source>
        <dbReference type="ARBA" id="ARBA00023049"/>
    </source>
</evidence>
<dbReference type="InterPro" id="IPR018487">
    <property type="entry name" value="Hemopexin-like_repeat"/>
</dbReference>
<feature type="repeat" description="Hemopexin" evidence="16">
    <location>
        <begin position="380"/>
        <end position="436"/>
    </location>
</feature>
<keyword evidence="8 14" id="KW-0106">Calcium</keyword>
<evidence type="ECO:0000256" key="10">
    <source>
        <dbReference type="ARBA" id="ARBA00023157"/>
    </source>
</evidence>
<feature type="binding site" evidence="14">
    <location>
        <position position="240"/>
    </location>
    <ligand>
        <name>Zn(2+)</name>
        <dbReference type="ChEBI" id="CHEBI:29105"/>
        <label>1</label>
    </ligand>
</feature>
<keyword evidence="2" id="KW-0645">Protease</keyword>
<organism evidence="18 19">
    <name type="scientific">Geotrypetes seraphini</name>
    <name type="common">Gaboon caecilian</name>
    <name type="synonym">Caecilia seraphini</name>
    <dbReference type="NCBI Taxonomy" id="260995"/>
    <lineage>
        <taxon>Eukaryota</taxon>
        <taxon>Metazoa</taxon>
        <taxon>Chordata</taxon>
        <taxon>Craniata</taxon>
        <taxon>Vertebrata</taxon>
        <taxon>Euteleostomi</taxon>
        <taxon>Amphibia</taxon>
        <taxon>Gymnophiona</taxon>
        <taxon>Geotrypetes</taxon>
    </lineage>
</organism>
<feature type="binding site" evidence="14">
    <location>
        <position position="290"/>
    </location>
    <ligand>
        <name>Zn(2+)</name>
        <dbReference type="ChEBI" id="CHEBI:29105"/>
        <label>2</label>
        <note>catalytic</note>
    </ligand>
</feature>
<dbReference type="GO" id="GO:0006508">
    <property type="term" value="P:proteolysis"/>
    <property type="evidence" value="ECO:0007669"/>
    <property type="project" value="UniProtKB-KW"/>
</dbReference>
<evidence type="ECO:0000256" key="7">
    <source>
        <dbReference type="ARBA" id="ARBA00022833"/>
    </source>
</evidence>
<feature type="binding site" evidence="14">
    <location>
        <position position="246"/>
    </location>
    <ligand>
        <name>Ca(2+)</name>
        <dbReference type="ChEBI" id="CHEBI:29108"/>
        <label>2</label>
    </ligand>
</feature>
<feature type="binding site" evidence="13">
    <location>
        <position position="276"/>
    </location>
    <ligand>
        <name>Zn(2+)</name>
        <dbReference type="ChEBI" id="CHEBI:29105"/>
        <label>2</label>
        <note>catalytic</note>
    </ligand>
</feature>
<feature type="binding site" evidence="14">
    <location>
        <position position="224"/>
    </location>
    <ligand>
        <name>Zn(2+)</name>
        <dbReference type="ChEBI" id="CHEBI:29105"/>
        <label>1</label>
    </ligand>
</feature>
<feature type="domain" description="Peptidase metallopeptidase" evidence="17">
    <location>
        <begin position="156"/>
        <end position="317"/>
    </location>
</feature>
<feature type="binding site" evidence="14">
    <location>
        <position position="232"/>
    </location>
    <ligand>
        <name>Ca(2+)</name>
        <dbReference type="ChEBI" id="CHEBI:29108"/>
        <label>3</label>
    </ligand>
</feature>
<dbReference type="GO" id="GO:0007368">
    <property type="term" value="P:determination of left/right symmetry"/>
    <property type="evidence" value="ECO:0007669"/>
    <property type="project" value="UniProtKB-ARBA"/>
</dbReference>
<dbReference type="Gene3D" id="3.40.390.10">
    <property type="entry name" value="Collagenase (Catalytic Domain)"/>
    <property type="match status" value="1"/>
</dbReference>
<dbReference type="GO" id="GO:0004222">
    <property type="term" value="F:metalloendopeptidase activity"/>
    <property type="evidence" value="ECO:0007669"/>
    <property type="project" value="InterPro"/>
</dbReference>
<feature type="binding site" evidence="14">
    <location>
        <position position="498"/>
    </location>
    <ligand>
        <name>Ca(2+)</name>
        <dbReference type="ChEBI" id="CHEBI:29108"/>
        <label>5</label>
    </ligand>
</feature>
<dbReference type="InParanoid" id="A0A6P8RAQ0"/>
<evidence type="ECO:0000313" key="18">
    <source>
        <dbReference type="Proteomes" id="UP000515159"/>
    </source>
</evidence>
<dbReference type="Proteomes" id="UP000515159">
    <property type="component" value="Chromosome 6"/>
</dbReference>
<dbReference type="CDD" id="cd04278">
    <property type="entry name" value="ZnMc_MMP"/>
    <property type="match status" value="1"/>
</dbReference>
<keyword evidence="10" id="KW-1015">Disulfide bond</keyword>
<evidence type="ECO:0000256" key="4">
    <source>
        <dbReference type="ARBA" id="ARBA00022729"/>
    </source>
</evidence>
<dbReference type="InterPro" id="IPR006026">
    <property type="entry name" value="Peptidase_Metallo"/>
</dbReference>
<feature type="repeat" description="Hemopexin" evidence="16">
    <location>
        <begin position="437"/>
        <end position="485"/>
    </location>
</feature>
<feature type="modified residue" description="Phosphotyrosine; by PKDCC" evidence="15">
    <location>
        <position position="425"/>
    </location>
</feature>
<dbReference type="SUPFAM" id="SSF55486">
    <property type="entry name" value="Metalloproteases ('zincins'), catalytic domain"/>
    <property type="match status" value="1"/>
</dbReference>
<protein>
    <submittedName>
        <fullName evidence="19">Matrix metalloproteinase-21-like</fullName>
    </submittedName>
</protein>
<dbReference type="FunFam" id="2.110.10.10:FF:000012">
    <property type="entry name" value="Matrix metallopeptidase 21"/>
    <property type="match status" value="1"/>
</dbReference>
<comment type="similarity">
    <text evidence="1">Belongs to the peptidase M10A family.</text>
</comment>
<evidence type="ECO:0000256" key="1">
    <source>
        <dbReference type="ARBA" id="ARBA00010370"/>
    </source>
</evidence>
<evidence type="ECO:0000256" key="2">
    <source>
        <dbReference type="ARBA" id="ARBA00022670"/>
    </source>
</evidence>
<sequence>MAYNGVMRFLNEPAFSDDDHTPQDLIDVQDIPLRSFGLVQHSRPPDYIESLKLFEETNALPTMKEPDRFIQNSKNKPKCGATDQIAQIHDPLLRILSATSEFNINPVKKTERRQTKETGRLNLVSSPDHRKKRHLLTFFSRFKRARQSELASGSVLGMAFAKKKLKWILMQEGYSSHLTKEEQRVTLKLAFRLWSEVAPIDFEEDSRDLVLDADIKLGFGTGRHFGCSQVFDGEGQEVAHAWQHGDIHFDDDEHFTTTSTHQGISLLKVAVHEIGHVLGLPHIYRPDSVMNPNYSVVGNSVELDTQDRKAIQQLYGICEGPFDTVFDWIRKERNQEGQLVAHYNTYFFRKDWYWMYENHNNRTRYGDPLAISTGWPGLPSDGIDAFLHIWTWSRDAIYFFRETQYWRYDSETDRVLSEDSQGCSYPKQISQAFPGISGPIDTAFFDRRDQNIYLFKDHLVTAFNINNHQRVGGYPKKIVDVFPAVVSGDHPIGNIHAVYYSYSHQAIFFFKGVFFWKVVDARDQLINPGLPCNGLLPKKKVAEQWFDICDVHPSMLAAS</sequence>
<feature type="binding site" evidence="14">
    <location>
        <position position="253"/>
    </location>
    <ligand>
        <name>Ca(2+)</name>
        <dbReference type="ChEBI" id="CHEBI:29108"/>
        <label>3</label>
    </ligand>
</feature>
<evidence type="ECO:0000259" key="17">
    <source>
        <dbReference type="SMART" id="SM00235"/>
    </source>
</evidence>
<dbReference type="AlphaFoldDB" id="A0A6P8RAQ0"/>
<dbReference type="RefSeq" id="XP_033805920.1">
    <property type="nucleotide sequence ID" value="XM_033950029.1"/>
</dbReference>
<dbReference type="Pfam" id="PF00413">
    <property type="entry name" value="Peptidase_M10"/>
    <property type="match status" value="1"/>
</dbReference>
<keyword evidence="3 13" id="KW-0479">Metal-binding</keyword>
<dbReference type="PANTHER" id="PTHR10201">
    <property type="entry name" value="MATRIX METALLOPROTEINASE"/>
    <property type="match status" value="1"/>
</dbReference>
<reference evidence="19" key="1">
    <citation type="submission" date="2025-08" db="UniProtKB">
        <authorList>
            <consortium name="RefSeq"/>
        </authorList>
    </citation>
    <scope>IDENTIFICATION</scope>
</reference>
<evidence type="ECO:0000256" key="5">
    <source>
        <dbReference type="ARBA" id="ARBA00022737"/>
    </source>
</evidence>
<feature type="binding site" evidence="14">
    <location>
        <position position="384"/>
    </location>
    <ligand>
        <name>Ca(2+)</name>
        <dbReference type="ChEBI" id="CHEBI:29108"/>
        <label>4</label>
    </ligand>
</feature>
<feature type="active site" evidence="12">
    <location>
        <position position="273"/>
    </location>
</feature>
<keyword evidence="4" id="KW-0732">Signal</keyword>
<comment type="cofactor">
    <cofactor evidence="14">
        <name>Ca(2+)</name>
        <dbReference type="ChEBI" id="CHEBI:29108"/>
    </cofactor>
    <text evidence="14">Can bind about 5 Ca(2+) ions per subunit.</text>
</comment>
<keyword evidence="7 13" id="KW-0862">Zinc</keyword>
<dbReference type="GeneID" id="117362939"/>
<feature type="repeat" description="Hemopexin" evidence="16">
    <location>
        <begin position="492"/>
        <end position="548"/>
    </location>
</feature>
<accession>A0A6P8RAQ0</accession>
<gene>
    <name evidence="19" type="primary">LOC117362939</name>
</gene>
<dbReference type="InterPro" id="IPR033739">
    <property type="entry name" value="M10A_MMP"/>
</dbReference>
<feature type="binding site" evidence="14">
    <location>
        <position position="250"/>
    </location>
    <ligand>
        <name>Ca(2+)</name>
        <dbReference type="ChEBI" id="CHEBI:29108"/>
        <label>3</label>
    </ligand>
</feature>
<feature type="binding site" evidence="14">
    <location>
        <position position="214"/>
    </location>
    <ligand>
        <name>Ca(2+)</name>
        <dbReference type="ChEBI" id="CHEBI:29108"/>
        <label>2</label>
    </ligand>
</feature>
<dbReference type="PIRSF" id="PIRSF001191">
    <property type="entry name" value="Peptidase_M10A_matrix"/>
    <property type="match status" value="1"/>
</dbReference>
<feature type="binding site" evidence="14">
    <location>
        <position position="248"/>
    </location>
    <ligand>
        <name>Zn(2+)</name>
        <dbReference type="ChEBI" id="CHEBI:29105"/>
        <label>1</label>
    </ligand>
</feature>
<dbReference type="SUPFAM" id="SSF50923">
    <property type="entry name" value="Hemopexin-like domain"/>
    <property type="match status" value="1"/>
</dbReference>
<evidence type="ECO:0000256" key="15">
    <source>
        <dbReference type="PIRSR" id="PIRSR621190-4"/>
    </source>
</evidence>
<dbReference type="Pfam" id="PF00045">
    <property type="entry name" value="Hemopexin"/>
    <property type="match status" value="2"/>
</dbReference>
<comment type="cofactor">
    <cofactor evidence="14">
        <name>Zn(2+)</name>
        <dbReference type="ChEBI" id="CHEBI:29105"/>
    </cofactor>
    <text evidence="14">Binds 2 Zn(2+) ions per subunit.</text>
</comment>
<dbReference type="PANTHER" id="PTHR10201:SF323">
    <property type="entry name" value="MATRIX METALLOPROTEINASE-21"/>
    <property type="match status" value="1"/>
</dbReference>
<dbReference type="SMART" id="SM00120">
    <property type="entry name" value="HX"/>
    <property type="match status" value="4"/>
</dbReference>
<dbReference type="GO" id="GO:0031012">
    <property type="term" value="C:extracellular matrix"/>
    <property type="evidence" value="ECO:0007669"/>
    <property type="project" value="InterPro"/>
</dbReference>
<dbReference type="KEGG" id="gsh:117362939"/>
<keyword evidence="5" id="KW-0677">Repeat</keyword>
<feature type="binding site" evidence="14">
    <location>
        <position position="233"/>
    </location>
    <ligand>
        <name>Ca(2+)</name>
        <dbReference type="ChEBI" id="CHEBI:29108"/>
        <label>3</label>
    </ligand>
</feature>
<evidence type="ECO:0000256" key="12">
    <source>
        <dbReference type="PIRSR" id="PIRSR001191-1"/>
    </source>
</evidence>